<evidence type="ECO:0000256" key="1">
    <source>
        <dbReference type="SAM" id="MobiDB-lite"/>
    </source>
</evidence>
<feature type="compositionally biased region" description="Polar residues" evidence="1">
    <location>
        <begin position="177"/>
        <end position="188"/>
    </location>
</feature>
<feature type="compositionally biased region" description="Low complexity" evidence="1">
    <location>
        <begin position="67"/>
        <end position="85"/>
    </location>
</feature>
<feature type="region of interest" description="Disordered" evidence="1">
    <location>
        <begin position="169"/>
        <end position="188"/>
    </location>
</feature>
<evidence type="ECO:0000313" key="2">
    <source>
        <dbReference type="EMBL" id="KAK0136766.1"/>
    </source>
</evidence>
<dbReference type="InterPro" id="IPR042888">
    <property type="entry name" value="GPSM3"/>
</dbReference>
<dbReference type="Proteomes" id="UP001174136">
    <property type="component" value="Unassembled WGS sequence"/>
</dbReference>
<reference evidence="2" key="1">
    <citation type="journal article" date="2023" name="Front. Mar. Sci.">
        <title>A new Merluccius polli reference genome to investigate the effects of global change in West African waters.</title>
        <authorList>
            <person name="Mateo J.L."/>
            <person name="Blanco-Fernandez C."/>
            <person name="Garcia-Vazquez E."/>
            <person name="Machado-Schiaffino G."/>
        </authorList>
    </citation>
    <scope>NUCLEOTIDE SEQUENCE</scope>
    <source>
        <strain evidence="2">C29</strain>
        <tissue evidence="2">Fin</tissue>
    </source>
</reference>
<sequence length="188" mass="20466">MAEKVPSPTHSSPSPTSPTSHHNGRVSSVSPVPHRDAVSAGRGSCSPRPSTTPRSPLRHILSLASRSGTGCPSTRPSTTSPRISPNHSESNGPRVRASSNKARRNTKEVSHSQTEELLDLIAEAQRQRMEDQRAPGPAVVCGSCCLDPSQDFYNMLIHYQSRRMEDQRCWMPDTDEGPTQVSESQEDG</sequence>
<organism evidence="2 3">
    <name type="scientific">Merluccius polli</name>
    <name type="common">Benguela hake</name>
    <name type="synonym">Merluccius cadenati</name>
    <dbReference type="NCBI Taxonomy" id="89951"/>
    <lineage>
        <taxon>Eukaryota</taxon>
        <taxon>Metazoa</taxon>
        <taxon>Chordata</taxon>
        <taxon>Craniata</taxon>
        <taxon>Vertebrata</taxon>
        <taxon>Euteleostomi</taxon>
        <taxon>Actinopterygii</taxon>
        <taxon>Neopterygii</taxon>
        <taxon>Teleostei</taxon>
        <taxon>Neoteleostei</taxon>
        <taxon>Acanthomorphata</taxon>
        <taxon>Zeiogadaria</taxon>
        <taxon>Gadariae</taxon>
        <taxon>Gadiformes</taxon>
        <taxon>Gadoidei</taxon>
        <taxon>Merlucciidae</taxon>
        <taxon>Merluccius</taxon>
    </lineage>
</organism>
<dbReference type="PROSITE" id="PS50877">
    <property type="entry name" value="GOLOCO"/>
    <property type="match status" value="2"/>
</dbReference>
<name>A0AA47MAZ5_MERPO</name>
<dbReference type="SMART" id="SM00390">
    <property type="entry name" value="GoLoco"/>
    <property type="match status" value="2"/>
</dbReference>
<evidence type="ECO:0000313" key="3">
    <source>
        <dbReference type="Proteomes" id="UP001174136"/>
    </source>
</evidence>
<dbReference type="PANTHER" id="PTHR47617">
    <property type="entry name" value="G-PROTEIN SIGNALING MODULATOR 3"/>
    <property type="match status" value="1"/>
</dbReference>
<accession>A0AA47MAZ5</accession>
<comment type="caution">
    <text evidence="2">The sequence shown here is derived from an EMBL/GenBank/DDBJ whole genome shotgun (WGS) entry which is preliminary data.</text>
</comment>
<dbReference type="Gene3D" id="1.25.40.10">
    <property type="entry name" value="Tetratricopeptide repeat domain"/>
    <property type="match status" value="1"/>
</dbReference>
<dbReference type="InterPro" id="IPR003109">
    <property type="entry name" value="GoLoco_motif"/>
</dbReference>
<keyword evidence="3" id="KW-1185">Reference proteome</keyword>
<protein>
    <submittedName>
        <fullName evidence="2">G-protein-signaling modulator 1</fullName>
    </submittedName>
</protein>
<feature type="compositionally biased region" description="Low complexity" evidence="1">
    <location>
        <begin position="1"/>
        <end position="21"/>
    </location>
</feature>
<feature type="compositionally biased region" description="Low complexity" evidence="1">
    <location>
        <begin position="42"/>
        <end position="55"/>
    </location>
</feature>
<dbReference type="PANTHER" id="PTHR47617:SF1">
    <property type="entry name" value="G-PROTEIN-SIGNALING MODULATOR 3"/>
    <property type="match status" value="1"/>
</dbReference>
<feature type="region of interest" description="Disordered" evidence="1">
    <location>
        <begin position="1"/>
        <end position="113"/>
    </location>
</feature>
<dbReference type="GO" id="GO:0050727">
    <property type="term" value="P:regulation of inflammatory response"/>
    <property type="evidence" value="ECO:0007669"/>
    <property type="project" value="InterPro"/>
</dbReference>
<dbReference type="InterPro" id="IPR011990">
    <property type="entry name" value="TPR-like_helical_dom_sf"/>
</dbReference>
<dbReference type="EMBL" id="JAOPHQ010005127">
    <property type="protein sequence ID" value="KAK0136766.1"/>
    <property type="molecule type" value="Genomic_DNA"/>
</dbReference>
<proteinExistence type="predicted"/>
<dbReference type="AlphaFoldDB" id="A0AA47MAZ5"/>
<dbReference type="Pfam" id="PF02188">
    <property type="entry name" value="GoLoco"/>
    <property type="match status" value="1"/>
</dbReference>
<dbReference type="GO" id="GO:0030695">
    <property type="term" value="F:GTPase regulator activity"/>
    <property type="evidence" value="ECO:0007669"/>
    <property type="project" value="InterPro"/>
</dbReference>
<gene>
    <name evidence="2" type="primary">Gpsm1</name>
    <name evidence="2" type="ORF">N1851_027028</name>
</gene>